<evidence type="ECO:0000313" key="3">
    <source>
        <dbReference type="EMBL" id="MFC4908213.1"/>
    </source>
</evidence>
<dbReference type="InterPro" id="IPR001128">
    <property type="entry name" value="Cyt_P450"/>
</dbReference>
<reference evidence="4" key="1">
    <citation type="journal article" date="2019" name="Int. J. Syst. Evol. Microbiol.">
        <title>The Global Catalogue of Microorganisms (GCM) 10K type strain sequencing project: providing services to taxonomists for standard genome sequencing and annotation.</title>
        <authorList>
            <consortium name="The Broad Institute Genomics Platform"/>
            <consortium name="The Broad Institute Genome Sequencing Center for Infectious Disease"/>
            <person name="Wu L."/>
            <person name="Ma J."/>
        </authorList>
    </citation>
    <scope>NUCLEOTIDE SEQUENCE [LARGE SCALE GENOMIC DNA]</scope>
    <source>
        <strain evidence="4">KLKA75</strain>
    </source>
</reference>
<dbReference type="Proteomes" id="UP001595872">
    <property type="component" value="Unassembled WGS sequence"/>
</dbReference>
<dbReference type="EMBL" id="JBHSIT010000003">
    <property type="protein sequence ID" value="MFC4908213.1"/>
    <property type="molecule type" value="Genomic_DNA"/>
</dbReference>
<dbReference type="PROSITE" id="PS00086">
    <property type="entry name" value="CYTOCHROME_P450"/>
    <property type="match status" value="1"/>
</dbReference>
<sequence>MTAEAAHKEFDLPRDFAQWLDPYPLLAEMRAESPVHRARLRGKVDVWVITGYDECVAALNDARFSADLEAAPRITAGLPPERRRNVLMESLLASDPPDHSRMRGIVAKAFTARRVAELAPRVREIVDELLDAFAADGEGDLVEGLALPLPIAVICELLGVPFARERFRYWSVGLAMPPADGATLERADAARAEMIEFFTEQMALKRAEPGDDLLSALVTAHANEHVSDDELVGLAIMLFLSGHETTLCFLANAVVALLTHPEQLAALRADPSLIPRAVDELLRYDGPVARGVARFTLEDVPIGGTVIPRGEMVVVAIGAANRDPARYPDPDVLDIHRENNPQIGFGHGIHYCLGAALARLEIVTALEALLRRFPDLALAVPVADLPRRPGMLRGLASVPVTFTPERPR</sequence>
<dbReference type="InterPro" id="IPR017972">
    <property type="entry name" value="Cyt_P450_CS"/>
</dbReference>
<accession>A0ABV9TXI2</accession>
<keyword evidence="2" id="KW-0560">Oxidoreductase</keyword>
<dbReference type="PRINTS" id="PR00359">
    <property type="entry name" value="BP450"/>
</dbReference>
<dbReference type="Gene3D" id="1.10.630.10">
    <property type="entry name" value="Cytochrome P450"/>
    <property type="match status" value="1"/>
</dbReference>
<protein>
    <submittedName>
        <fullName evidence="3">Cytochrome P450</fullName>
    </submittedName>
</protein>
<dbReference type="PANTHER" id="PTHR46696:SF1">
    <property type="entry name" value="CYTOCHROME P450 YJIB-RELATED"/>
    <property type="match status" value="1"/>
</dbReference>
<proteinExistence type="inferred from homology"/>
<dbReference type="Pfam" id="PF00067">
    <property type="entry name" value="p450"/>
    <property type="match status" value="1"/>
</dbReference>
<keyword evidence="2" id="KW-0349">Heme</keyword>
<dbReference type="RefSeq" id="WP_378254613.1">
    <property type="nucleotide sequence ID" value="NZ_JBHSIT010000003.1"/>
</dbReference>
<comment type="caution">
    <text evidence="3">The sequence shown here is derived from an EMBL/GenBank/DDBJ whole genome shotgun (WGS) entry which is preliminary data.</text>
</comment>
<gene>
    <name evidence="3" type="ORF">ACFPCY_12835</name>
</gene>
<dbReference type="PANTHER" id="PTHR46696">
    <property type="entry name" value="P450, PUTATIVE (EUROFUNG)-RELATED"/>
    <property type="match status" value="1"/>
</dbReference>
<comment type="similarity">
    <text evidence="1 2">Belongs to the cytochrome P450 family.</text>
</comment>
<dbReference type="InterPro" id="IPR036396">
    <property type="entry name" value="Cyt_P450_sf"/>
</dbReference>
<evidence type="ECO:0000256" key="1">
    <source>
        <dbReference type="ARBA" id="ARBA00010617"/>
    </source>
</evidence>
<keyword evidence="2" id="KW-0408">Iron</keyword>
<dbReference type="SUPFAM" id="SSF48264">
    <property type="entry name" value="Cytochrome P450"/>
    <property type="match status" value="1"/>
</dbReference>
<keyword evidence="4" id="KW-1185">Reference proteome</keyword>
<dbReference type="CDD" id="cd11029">
    <property type="entry name" value="CYP107-like"/>
    <property type="match status" value="1"/>
</dbReference>
<evidence type="ECO:0000313" key="4">
    <source>
        <dbReference type="Proteomes" id="UP001595872"/>
    </source>
</evidence>
<keyword evidence="2" id="KW-0479">Metal-binding</keyword>
<keyword evidence="2" id="KW-0503">Monooxygenase</keyword>
<organism evidence="3 4">
    <name type="scientific">Actinomadura gamaensis</name>
    <dbReference type="NCBI Taxonomy" id="1763541"/>
    <lineage>
        <taxon>Bacteria</taxon>
        <taxon>Bacillati</taxon>
        <taxon>Actinomycetota</taxon>
        <taxon>Actinomycetes</taxon>
        <taxon>Streptosporangiales</taxon>
        <taxon>Thermomonosporaceae</taxon>
        <taxon>Actinomadura</taxon>
    </lineage>
</organism>
<dbReference type="InterPro" id="IPR002397">
    <property type="entry name" value="Cyt_P450_B"/>
</dbReference>
<evidence type="ECO:0000256" key="2">
    <source>
        <dbReference type="RuleBase" id="RU000461"/>
    </source>
</evidence>
<name>A0ABV9TXI2_9ACTN</name>